<keyword evidence="1" id="KW-0347">Helicase</keyword>
<gene>
    <name evidence="1" type="ORF">Acaty_m0088</name>
</gene>
<name>A0A060A384_ACICK</name>
<keyword evidence="1" id="KW-0547">Nucleotide-binding</keyword>
<dbReference type="HOGENOM" id="CLU_3264219_0_0_6"/>
<organism evidence="1 2">
    <name type="scientific">Acidithiobacillus caldus (strain ATCC 51756 / DSM 8584 / KU)</name>
    <dbReference type="NCBI Taxonomy" id="637389"/>
    <lineage>
        <taxon>Bacteria</taxon>
        <taxon>Pseudomonadati</taxon>
        <taxon>Pseudomonadota</taxon>
        <taxon>Acidithiobacillia</taxon>
        <taxon>Acidithiobacillales</taxon>
        <taxon>Acidithiobacillaceae</taxon>
        <taxon>Acidithiobacillus</taxon>
    </lineage>
</organism>
<reference evidence="1 2" key="1">
    <citation type="journal article" date="2009" name="J. Bacteriol.">
        <title>Draft genome sequence of the extremely acidophilic bacterium Acidithiobacillus caldus ATCC 51756 reveals metabolic versatility in the genus Acidithiobacillus.</title>
        <authorList>
            <person name="Valdes J."/>
            <person name="Quatrini R."/>
            <person name="Hallberg K."/>
            <person name="Dopson M."/>
            <person name="Valenzuela P.D."/>
            <person name="Holmes D.S."/>
        </authorList>
    </citation>
    <scope>NUCLEOTIDE SEQUENCE [LARGE SCALE GENOMIC DNA]</scope>
    <source>
        <strain evidence="2">ATCC 51756 / DSM 8584 / KU</strain>
        <plasmid evidence="2">megaPlasmid mpAca1.1</plasmid>
    </source>
</reference>
<dbReference type="GO" id="GO:0004386">
    <property type="term" value="F:helicase activity"/>
    <property type="evidence" value="ECO:0007669"/>
    <property type="project" value="UniProtKB-KW"/>
</dbReference>
<keyword evidence="1" id="KW-0067">ATP-binding</keyword>
<protein>
    <submittedName>
        <fullName evidence="1">RecD-like DNA helicase YrrC</fullName>
    </submittedName>
</protein>
<dbReference type="Proteomes" id="UP000005522">
    <property type="component" value="Plasmid megap mpAca1.1"/>
</dbReference>
<keyword evidence="1" id="KW-0378">Hydrolase</keyword>
<proteinExistence type="predicted"/>
<evidence type="ECO:0000313" key="2">
    <source>
        <dbReference type="Proteomes" id="UP000005522"/>
    </source>
</evidence>
<evidence type="ECO:0000313" key="1">
    <source>
        <dbReference type="EMBL" id="AIA56661.1"/>
    </source>
</evidence>
<accession>A0A060A384</accession>
<dbReference type="EMBL" id="CP005987">
    <property type="protein sequence ID" value="AIA56661.1"/>
    <property type="molecule type" value="Genomic_DNA"/>
</dbReference>
<geneLocation type="plasmid" evidence="2">
    <name>megaPlasmid mpAca1.1</name>
</geneLocation>
<dbReference type="KEGG" id="acz:Acaty_m0088"/>
<dbReference type="AlphaFoldDB" id="A0A060A384"/>
<keyword evidence="1" id="KW-0614">Plasmid</keyword>
<sequence>MANSERQQQDTPNELLGGLIERVTFHNEGAPRKTPSCPSFW</sequence>